<dbReference type="GO" id="GO:0004674">
    <property type="term" value="F:protein serine/threonine kinase activity"/>
    <property type="evidence" value="ECO:0007669"/>
    <property type="project" value="TreeGrafter"/>
</dbReference>
<feature type="region of interest" description="Disordered" evidence="5">
    <location>
        <begin position="241"/>
        <end position="266"/>
    </location>
</feature>
<dbReference type="SUPFAM" id="SSF56112">
    <property type="entry name" value="Protein kinase-like (PK-like)"/>
    <property type="match status" value="1"/>
</dbReference>
<keyword evidence="1" id="KW-0808">Transferase</keyword>
<dbReference type="Pfam" id="PF00069">
    <property type="entry name" value="Pkinase"/>
    <property type="match status" value="1"/>
</dbReference>
<evidence type="ECO:0000256" key="3">
    <source>
        <dbReference type="ARBA" id="ARBA00022777"/>
    </source>
</evidence>
<dbReference type="PROSITE" id="PS50011">
    <property type="entry name" value="PROTEIN_KINASE_DOM"/>
    <property type="match status" value="1"/>
</dbReference>
<evidence type="ECO:0000256" key="5">
    <source>
        <dbReference type="SAM" id="MobiDB-lite"/>
    </source>
</evidence>
<keyword evidence="4" id="KW-0067">ATP-binding</keyword>
<evidence type="ECO:0000259" key="7">
    <source>
        <dbReference type="PROSITE" id="PS50011"/>
    </source>
</evidence>
<dbReference type="PANTHER" id="PTHR43289:SF6">
    <property type="entry name" value="SERINE_THREONINE-PROTEIN KINASE NEKL-3"/>
    <property type="match status" value="1"/>
</dbReference>
<evidence type="ECO:0000256" key="4">
    <source>
        <dbReference type="ARBA" id="ARBA00022840"/>
    </source>
</evidence>
<dbReference type="InterPro" id="IPR011009">
    <property type="entry name" value="Kinase-like_dom_sf"/>
</dbReference>
<evidence type="ECO:0000256" key="1">
    <source>
        <dbReference type="ARBA" id="ARBA00022679"/>
    </source>
</evidence>
<keyword evidence="6" id="KW-0472">Membrane</keyword>
<feature type="transmembrane region" description="Helical" evidence="6">
    <location>
        <begin position="206"/>
        <end position="230"/>
    </location>
</feature>
<feature type="domain" description="Protein kinase" evidence="7">
    <location>
        <begin position="1"/>
        <end position="119"/>
    </location>
</feature>
<feature type="non-terminal residue" evidence="8">
    <location>
        <position position="266"/>
    </location>
</feature>
<dbReference type="GO" id="GO:0005524">
    <property type="term" value="F:ATP binding"/>
    <property type="evidence" value="ECO:0007669"/>
    <property type="project" value="UniProtKB-KW"/>
</dbReference>
<dbReference type="CDD" id="cd14014">
    <property type="entry name" value="STKc_PknB_like"/>
    <property type="match status" value="1"/>
</dbReference>
<reference evidence="8" key="1">
    <citation type="journal article" date="2014" name="Front. Microbiol.">
        <title>High frequency of phylogenetically diverse reductive dehalogenase-homologous genes in deep subseafloor sedimentary metagenomes.</title>
        <authorList>
            <person name="Kawai M."/>
            <person name="Futagami T."/>
            <person name="Toyoda A."/>
            <person name="Takaki Y."/>
            <person name="Nishi S."/>
            <person name="Hori S."/>
            <person name="Arai W."/>
            <person name="Tsubouchi T."/>
            <person name="Morono Y."/>
            <person name="Uchiyama I."/>
            <person name="Ito T."/>
            <person name="Fujiyama A."/>
            <person name="Inagaki F."/>
            <person name="Takami H."/>
        </authorList>
    </citation>
    <scope>NUCLEOTIDE SEQUENCE</scope>
    <source>
        <strain evidence="8">Expedition CK06-06</strain>
    </source>
</reference>
<sequence>FGIARAMSDSRLSTTGMFIGTPQYMSPEQIKSGEIDGRSDIYSLGGMLYEMAVGKPAFRAHDTASLMYKQVHETPPAPHEINKKIPEALSAIIMKALAKDPADRPQSAMELGKLLHEASTAAPVPSAEAPRAAPVKEAPSEDAGISEKDIERAIKESEETDKTMLMPRTPRSKKVDEDSPETGIETVAMKKPQKKKRQKEDKKKEIPVFVLGLVIFGFLTVIAFGMLSFLKKPNDIVQLPPVQQTPVSEKVKETIKPPVSETPPAV</sequence>
<accession>X0UHD4</accession>
<dbReference type="AlphaFoldDB" id="X0UHD4"/>
<proteinExistence type="predicted"/>
<organism evidence="8">
    <name type="scientific">marine sediment metagenome</name>
    <dbReference type="NCBI Taxonomy" id="412755"/>
    <lineage>
        <taxon>unclassified sequences</taxon>
        <taxon>metagenomes</taxon>
        <taxon>ecological metagenomes</taxon>
    </lineage>
</organism>
<dbReference type="Gene3D" id="1.10.510.10">
    <property type="entry name" value="Transferase(Phosphotransferase) domain 1"/>
    <property type="match status" value="1"/>
</dbReference>
<feature type="region of interest" description="Disordered" evidence="5">
    <location>
        <begin position="119"/>
        <end position="202"/>
    </location>
</feature>
<evidence type="ECO:0000256" key="2">
    <source>
        <dbReference type="ARBA" id="ARBA00022741"/>
    </source>
</evidence>
<evidence type="ECO:0000256" key="6">
    <source>
        <dbReference type="SAM" id="Phobius"/>
    </source>
</evidence>
<dbReference type="PANTHER" id="PTHR43289">
    <property type="entry name" value="MITOGEN-ACTIVATED PROTEIN KINASE KINASE KINASE 20-RELATED"/>
    <property type="match status" value="1"/>
</dbReference>
<comment type="caution">
    <text evidence="8">The sequence shown here is derived from an EMBL/GenBank/DDBJ whole genome shotgun (WGS) entry which is preliminary data.</text>
</comment>
<feature type="non-terminal residue" evidence="8">
    <location>
        <position position="1"/>
    </location>
</feature>
<name>X0UHD4_9ZZZZ</name>
<keyword evidence="2" id="KW-0547">Nucleotide-binding</keyword>
<evidence type="ECO:0000313" key="8">
    <source>
        <dbReference type="EMBL" id="GAG04965.1"/>
    </source>
</evidence>
<dbReference type="InterPro" id="IPR000719">
    <property type="entry name" value="Prot_kinase_dom"/>
</dbReference>
<dbReference type="EMBL" id="BARS01026826">
    <property type="protein sequence ID" value="GAG04965.1"/>
    <property type="molecule type" value="Genomic_DNA"/>
</dbReference>
<feature type="compositionally biased region" description="Basic and acidic residues" evidence="5">
    <location>
        <begin position="145"/>
        <end position="162"/>
    </location>
</feature>
<keyword evidence="3" id="KW-0418">Kinase</keyword>
<protein>
    <recommendedName>
        <fullName evidence="7">Protein kinase domain-containing protein</fullName>
    </recommendedName>
</protein>
<gene>
    <name evidence="8" type="ORF">S01H1_42218</name>
</gene>
<keyword evidence="6" id="KW-1133">Transmembrane helix</keyword>
<keyword evidence="6" id="KW-0812">Transmembrane</keyword>